<reference evidence="4" key="1">
    <citation type="submission" date="2021-04" db="EMBL/GenBank/DDBJ databases">
        <title>Sequencing of actinobacteria type strains.</title>
        <authorList>
            <person name="Nguyen G.-S."/>
            <person name="Wentzel A."/>
        </authorList>
    </citation>
    <scope>NUCLEOTIDE SEQUENCE</scope>
    <source>
        <strain evidence="4">DSM 42095</strain>
    </source>
</reference>
<dbReference type="InterPro" id="IPR036365">
    <property type="entry name" value="PGBD-like_sf"/>
</dbReference>
<feature type="region of interest" description="Disordered" evidence="1">
    <location>
        <begin position="168"/>
        <end position="329"/>
    </location>
</feature>
<feature type="region of interest" description="Disordered" evidence="1">
    <location>
        <begin position="345"/>
        <end position="367"/>
    </location>
</feature>
<keyword evidence="2" id="KW-1133">Transmembrane helix</keyword>
<organism evidence="4 5">
    <name type="scientific">Streptomyces daliensis</name>
    <dbReference type="NCBI Taxonomy" id="299421"/>
    <lineage>
        <taxon>Bacteria</taxon>
        <taxon>Bacillati</taxon>
        <taxon>Actinomycetota</taxon>
        <taxon>Actinomycetes</taxon>
        <taxon>Kitasatosporales</taxon>
        <taxon>Streptomycetaceae</taxon>
        <taxon>Streptomyces</taxon>
    </lineage>
</organism>
<evidence type="ECO:0000256" key="1">
    <source>
        <dbReference type="SAM" id="MobiDB-lite"/>
    </source>
</evidence>
<feature type="region of interest" description="Disordered" evidence="1">
    <location>
        <begin position="1"/>
        <end position="118"/>
    </location>
</feature>
<feature type="transmembrane region" description="Helical" evidence="2">
    <location>
        <begin position="152"/>
        <end position="173"/>
    </location>
</feature>
<evidence type="ECO:0000313" key="5">
    <source>
        <dbReference type="Proteomes" id="UP000675554"/>
    </source>
</evidence>
<sequence>MNSPAQCGCAGPFTAEHVDPMHIRPYVDLPEPEPEPGPEPEQGPGPGPETGSGEGAVAAPGGQERPGEDGAPQPDLAPFARCGTSETAELPVIPEGPRTKLAGLGLGRNRAGGSGRDDARIAAEQEAVVGARHGHEGGNAHRAAKRRRPTTAVLAAVGVVAALGAGLLTTQALTDDEDSGDDRSLSTEDRSLTEIPTGAPTRVAPSSGADDDAHPSGTPSRAQGSGTPRANRDSEAHTGRDVTGPSATPTRTSEGSGSSSGSGSRHDDGGRGRGDGDGRTGGDRDPSRERPSGPTLRAGDSGPEVSELQRRLKQAGYLDAEAPEDGNYSTTVTEAVVRYQYARHITGDPDGEYGPYTRRELEAETSG</sequence>
<dbReference type="Proteomes" id="UP000675554">
    <property type="component" value="Unassembled WGS sequence"/>
</dbReference>
<feature type="compositionally biased region" description="Basic and acidic residues" evidence="1">
    <location>
        <begin position="181"/>
        <end position="192"/>
    </location>
</feature>
<evidence type="ECO:0000259" key="3">
    <source>
        <dbReference type="Pfam" id="PF01471"/>
    </source>
</evidence>
<feature type="region of interest" description="Disordered" evidence="1">
    <location>
        <begin position="129"/>
        <end position="148"/>
    </location>
</feature>
<dbReference type="SUPFAM" id="SSF47090">
    <property type="entry name" value="PGBD-like"/>
    <property type="match status" value="1"/>
</dbReference>
<keyword evidence="2" id="KW-0472">Membrane</keyword>
<feature type="compositionally biased region" description="Gly residues" evidence="1">
    <location>
        <begin position="104"/>
        <end position="114"/>
    </location>
</feature>
<keyword evidence="2" id="KW-0812">Transmembrane</keyword>
<comment type="caution">
    <text evidence="4">The sequence shown here is derived from an EMBL/GenBank/DDBJ whole genome shotgun (WGS) entry which is preliminary data.</text>
</comment>
<proteinExistence type="predicted"/>
<feature type="compositionally biased region" description="Basic and acidic residues" evidence="1">
    <location>
        <begin position="357"/>
        <end position="367"/>
    </location>
</feature>
<dbReference type="AlphaFoldDB" id="A0A8T4J4S2"/>
<evidence type="ECO:0000256" key="2">
    <source>
        <dbReference type="SAM" id="Phobius"/>
    </source>
</evidence>
<feature type="compositionally biased region" description="Basic and acidic residues" evidence="1">
    <location>
        <begin position="264"/>
        <end position="291"/>
    </location>
</feature>
<accession>A0A8T4J4S2</accession>
<dbReference type="Pfam" id="PF01471">
    <property type="entry name" value="PG_binding_1"/>
    <property type="match status" value="1"/>
</dbReference>
<dbReference type="Gene3D" id="1.10.101.10">
    <property type="entry name" value="PGBD-like superfamily/PGBD"/>
    <property type="match status" value="1"/>
</dbReference>
<keyword evidence="5" id="KW-1185">Reference proteome</keyword>
<evidence type="ECO:0000313" key="4">
    <source>
        <dbReference type="EMBL" id="MBR7677257.1"/>
    </source>
</evidence>
<feature type="domain" description="Peptidoglycan binding-like" evidence="3">
    <location>
        <begin position="301"/>
        <end position="359"/>
    </location>
</feature>
<dbReference type="InterPro" id="IPR002477">
    <property type="entry name" value="Peptidoglycan-bd-like"/>
</dbReference>
<dbReference type="EMBL" id="JAGSMN010000875">
    <property type="protein sequence ID" value="MBR7677257.1"/>
    <property type="molecule type" value="Genomic_DNA"/>
</dbReference>
<name>A0A8T4J4S2_9ACTN</name>
<protein>
    <submittedName>
        <fullName evidence="4">Peptidoglycan-binding protein</fullName>
    </submittedName>
</protein>
<dbReference type="InterPro" id="IPR036366">
    <property type="entry name" value="PGBDSf"/>
</dbReference>
<feature type="compositionally biased region" description="Basic and acidic residues" evidence="1">
    <location>
        <begin position="230"/>
        <end position="240"/>
    </location>
</feature>
<feature type="compositionally biased region" description="Polar residues" evidence="1">
    <location>
        <begin position="245"/>
        <end position="254"/>
    </location>
</feature>
<feature type="compositionally biased region" description="Polar residues" evidence="1">
    <location>
        <begin position="217"/>
        <end position="228"/>
    </location>
</feature>
<gene>
    <name evidence="4" type="ORF">KDA82_30545</name>
</gene>